<evidence type="ECO:0008006" key="4">
    <source>
        <dbReference type="Google" id="ProtNLM"/>
    </source>
</evidence>
<dbReference type="RefSeq" id="WP_256389895.1">
    <property type="nucleotide sequence ID" value="NZ_CAXOJW010000016.1"/>
</dbReference>
<evidence type="ECO:0000256" key="1">
    <source>
        <dbReference type="SAM" id="MobiDB-lite"/>
    </source>
</evidence>
<evidence type="ECO:0000313" key="3">
    <source>
        <dbReference type="Proteomes" id="UP001182247"/>
    </source>
</evidence>
<protein>
    <recommendedName>
        <fullName evidence="4">tRNA dihydrouridine(20/20a) synthase DusA</fullName>
    </recommendedName>
</protein>
<feature type="compositionally biased region" description="Polar residues" evidence="1">
    <location>
        <begin position="1"/>
        <end position="18"/>
    </location>
</feature>
<proteinExistence type="predicted"/>
<organism evidence="2 3">
    <name type="scientific">Morganella morganii</name>
    <name type="common">Proteus morganii</name>
    <dbReference type="NCBI Taxonomy" id="582"/>
    <lineage>
        <taxon>Bacteria</taxon>
        <taxon>Pseudomonadati</taxon>
        <taxon>Pseudomonadota</taxon>
        <taxon>Gammaproteobacteria</taxon>
        <taxon>Enterobacterales</taxon>
        <taxon>Morganellaceae</taxon>
        <taxon>Morganella</taxon>
    </lineage>
</organism>
<dbReference type="EMBL" id="JAPKIY010000018">
    <property type="protein sequence ID" value="MDS0898804.1"/>
    <property type="molecule type" value="Genomic_DNA"/>
</dbReference>
<name>A0AAE4FD56_MORMO</name>
<gene>
    <name evidence="2" type="ORF">OSC06_12545</name>
</gene>
<accession>A0AAE4FD56</accession>
<reference evidence="2" key="1">
    <citation type="submission" date="2023-02" db="EMBL/GenBank/DDBJ databases">
        <title>Detection, antimicrobial susceptibility and genomic characterization of NDM-producing species of Morganellaceae, Yersiniaceae, and Enterobacteriaceae other than Klebsiella.</title>
        <authorList>
            <person name="Camargo C.H."/>
            <person name="Sacchi C.T."/>
            <person name="Campos K.R."/>
        </authorList>
    </citation>
    <scope>NUCLEOTIDE SEQUENCE</scope>
    <source>
        <strain evidence="2">1189_21</strain>
    </source>
</reference>
<dbReference type="Proteomes" id="UP001182247">
    <property type="component" value="Unassembled WGS sequence"/>
</dbReference>
<comment type="caution">
    <text evidence="2">The sequence shown here is derived from an EMBL/GenBank/DDBJ whole genome shotgun (WGS) entry which is preliminary data.</text>
</comment>
<sequence length="40" mass="4546">MHQNTPTEKTTENQQLRTTGGYKNLNRFSVAPMLDGIYCS</sequence>
<evidence type="ECO:0000313" key="2">
    <source>
        <dbReference type="EMBL" id="MDS0898804.1"/>
    </source>
</evidence>
<dbReference type="AlphaFoldDB" id="A0AAE4FD56"/>
<feature type="region of interest" description="Disordered" evidence="1">
    <location>
        <begin position="1"/>
        <end position="21"/>
    </location>
</feature>